<dbReference type="SUPFAM" id="SSF63829">
    <property type="entry name" value="Calcium-dependent phosphotriesterase"/>
    <property type="match status" value="1"/>
</dbReference>
<gene>
    <name evidence="6" type="ORF">LXT13_08515</name>
</gene>
<keyword evidence="4" id="KW-0812">Transmembrane</keyword>
<proteinExistence type="predicted"/>
<dbReference type="InterPro" id="IPR015943">
    <property type="entry name" value="WD40/YVTN_repeat-like_dom_sf"/>
</dbReference>
<dbReference type="SMART" id="SM00387">
    <property type="entry name" value="HATPase_c"/>
    <property type="match status" value="1"/>
</dbReference>
<dbReference type="PANTHER" id="PTHR24421:SF62">
    <property type="entry name" value="SENSORY TRANSDUCTION HISTIDINE KINASE"/>
    <property type="match status" value="1"/>
</dbReference>
<sequence>MSFIDRFARRLAALTLSLLLPLAAAGEAARPLSEFAHARWMVDQGAPADIWTLALAPSGAMWLGTGLGLYRFDGVRFERYPLRDGQRLASNNINALHLEPDGDIWLGLFAGGAVRLRDGWATPFGEAQGLPGGRVLRFARWGDGALWAAAGDGLARFDGQRWQRVGAELGFQDVGADYVFTDRRGVLWVAGTSRLYWRAPGDARFHDTGEVISRAAVLAQDRAGRVWLSEGRRGTRALPDYPAGTAAPQDAGAATDAAAPVLRGKQLLFADDGSLWLTEAGVGVHRLRDAARVATGQPLRVADMETFAHDDGLPTNVVVPLVQGLDGEVWVGSNHGLSSFRLQRLQRLKALDTGEPEGFAVAALGDGVLALSGRHALAWTPPGDPRPMPMAGRFHAAVRDRTGTLWLADVDAIWRERDGRRERVWLYAERRNYAVLALAPDERGGAWLAAQGAGVLHLGPDGARREPRLEPDGALPTAITAGPDGVAWFGYDDTLLRFDGDSVRRYAAAAGPRVGRTTALHAGASGQVYIGGEAGFARFDGRRFVRLAAEHEDVFAHVTGIVETPAGDLWLNGGRGLVQVQARDLAALPADGEARPNYRLLDWRDGLPGIALQAPSVPTLLLDVQQRLWAATNGGVAWLDPALATRSERMIGVDILGLRAGDHAYRPGTDLELPPGTRNAVIRYSALTLAAAERARFRYRLDGVDTDWQDADTRREASYANLGPGDYRFRVIAANSDGVWSSDEAVLPFRIVPHFWQTPAFAWACGLTMLGLGVAVYRLRMQALARGMQRQLEARHLERERIARELHDTLLQSTQGLIVNIQGVASGMPASDPARLRIELLLDRADEVAVEARARVLDLRTTEVAGTDLLASLQAVGDALAQDGVVFHVASAGEPQPLDRTVSDQLGCIAQEAVRNAFAHARASRIEVELAYGATELVLSVRDDGAGIPAQWLSGDGRPGHWGLPGMRERARHIGARLTVASEVPRGTRVDIRVPARLAYVATLRREGEGG</sequence>
<dbReference type="InterPro" id="IPR011123">
    <property type="entry name" value="Y_Y_Y"/>
</dbReference>
<evidence type="ECO:0000256" key="1">
    <source>
        <dbReference type="ARBA" id="ARBA00022679"/>
    </source>
</evidence>
<dbReference type="Pfam" id="PF07730">
    <property type="entry name" value="HisKA_3"/>
    <property type="match status" value="1"/>
</dbReference>
<dbReference type="SUPFAM" id="SSF55874">
    <property type="entry name" value="ATPase domain of HSP90 chaperone/DNA topoisomerase II/histidine kinase"/>
    <property type="match status" value="1"/>
</dbReference>
<feature type="domain" description="Histidine kinase/HSP90-like ATPase" evidence="5">
    <location>
        <begin position="901"/>
        <end position="998"/>
    </location>
</feature>
<dbReference type="Pfam" id="PF02518">
    <property type="entry name" value="HATPase_c"/>
    <property type="match status" value="1"/>
</dbReference>
<keyword evidence="4" id="KW-1133">Transmembrane helix</keyword>
<dbReference type="Gene3D" id="2.130.10.10">
    <property type="entry name" value="YVTN repeat-like/Quinoprotein amine dehydrogenase"/>
    <property type="match status" value="3"/>
</dbReference>
<dbReference type="InterPro" id="IPR003594">
    <property type="entry name" value="HATPase_dom"/>
</dbReference>
<dbReference type="PANTHER" id="PTHR24421">
    <property type="entry name" value="NITRATE/NITRITE SENSOR PROTEIN NARX-RELATED"/>
    <property type="match status" value="1"/>
</dbReference>
<evidence type="ECO:0000313" key="6">
    <source>
        <dbReference type="EMBL" id="MCE4554487.1"/>
    </source>
</evidence>
<reference evidence="6 7" key="1">
    <citation type="submission" date="2021-12" db="EMBL/GenBank/DDBJ databases">
        <title>Genome seq of P8.</title>
        <authorList>
            <person name="Seo T."/>
        </authorList>
    </citation>
    <scope>NUCLEOTIDE SEQUENCE [LARGE SCALE GENOMIC DNA]</scope>
    <source>
        <strain evidence="6 7">P8</strain>
    </source>
</reference>
<evidence type="ECO:0000259" key="5">
    <source>
        <dbReference type="SMART" id="SM00387"/>
    </source>
</evidence>
<dbReference type="InterPro" id="IPR036890">
    <property type="entry name" value="HATPase_C_sf"/>
</dbReference>
<keyword evidence="1" id="KW-0808">Transferase</keyword>
<feature type="transmembrane region" description="Helical" evidence="4">
    <location>
        <begin position="760"/>
        <end position="779"/>
    </location>
</feature>
<keyword evidence="3" id="KW-0902">Two-component regulatory system</keyword>
<organism evidence="6 7">
    <name type="scientific">Pelomonas cellulosilytica</name>
    <dbReference type="NCBI Taxonomy" id="2906762"/>
    <lineage>
        <taxon>Bacteria</taxon>
        <taxon>Pseudomonadati</taxon>
        <taxon>Pseudomonadota</taxon>
        <taxon>Betaproteobacteria</taxon>
        <taxon>Burkholderiales</taxon>
        <taxon>Sphaerotilaceae</taxon>
        <taxon>Roseateles</taxon>
    </lineage>
</organism>
<evidence type="ECO:0000313" key="7">
    <source>
        <dbReference type="Proteomes" id="UP001200741"/>
    </source>
</evidence>
<dbReference type="InterPro" id="IPR011712">
    <property type="entry name" value="Sig_transdc_His_kin_sub3_dim/P"/>
</dbReference>
<keyword evidence="4" id="KW-0472">Membrane</keyword>
<dbReference type="InterPro" id="IPR050482">
    <property type="entry name" value="Sensor_HK_TwoCompSys"/>
</dbReference>
<name>A0ABS8XUC7_9BURK</name>
<dbReference type="Pfam" id="PF07495">
    <property type="entry name" value="Y_Y_Y"/>
    <property type="match status" value="1"/>
</dbReference>
<dbReference type="SUPFAM" id="SSF101898">
    <property type="entry name" value="NHL repeat"/>
    <property type="match status" value="1"/>
</dbReference>
<dbReference type="GO" id="GO:0016301">
    <property type="term" value="F:kinase activity"/>
    <property type="evidence" value="ECO:0007669"/>
    <property type="project" value="UniProtKB-KW"/>
</dbReference>
<dbReference type="CDD" id="cd16917">
    <property type="entry name" value="HATPase_UhpB-NarQ-NarX-like"/>
    <property type="match status" value="1"/>
</dbReference>
<dbReference type="InterPro" id="IPR013783">
    <property type="entry name" value="Ig-like_fold"/>
</dbReference>
<dbReference type="Gene3D" id="2.60.40.10">
    <property type="entry name" value="Immunoglobulins"/>
    <property type="match status" value="1"/>
</dbReference>
<dbReference type="Gene3D" id="3.30.565.10">
    <property type="entry name" value="Histidine kinase-like ATPase, C-terminal domain"/>
    <property type="match status" value="1"/>
</dbReference>
<accession>A0ABS8XUC7</accession>
<protein>
    <submittedName>
        <fullName evidence="6">Histidine kinase</fullName>
    </submittedName>
</protein>
<keyword evidence="7" id="KW-1185">Reference proteome</keyword>
<dbReference type="RefSeq" id="WP_233371430.1">
    <property type="nucleotide sequence ID" value="NZ_JAJTWU010000003.1"/>
</dbReference>
<dbReference type="Gene3D" id="1.20.5.1930">
    <property type="match status" value="1"/>
</dbReference>
<comment type="caution">
    <text evidence="6">The sequence shown here is derived from an EMBL/GenBank/DDBJ whole genome shotgun (WGS) entry which is preliminary data.</text>
</comment>
<dbReference type="Proteomes" id="UP001200741">
    <property type="component" value="Unassembled WGS sequence"/>
</dbReference>
<dbReference type="EMBL" id="JAJTWU010000003">
    <property type="protein sequence ID" value="MCE4554487.1"/>
    <property type="molecule type" value="Genomic_DNA"/>
</dbReference>
<evidence type="ECO:0000256" key="4">
    <source>
        <dbReference type="SAM" id="Phobius"/>
    </source>
</evidence>
<evidence type="ECO:0000256" key="3">
    <source>
        <dbReference type="ARBA" id="ARBA00023012"/>
    </source>
</evidence>
<keyword evidence="2 6" id="KW-0418">Kinase</keyword>
<evidence type="ECO:0000256" key="2">
    <source>
        <dbReference type="ARBA" id="ARBA00022777"/>
    </source>
</evidence>